<proteinExistence type="predicted"/>
<evidence type="ECO:0000313" key="1">
    <source>
        <dbReference type="EMBL" id="MXU93410.1"/>
    </source>
</evidence>
<accession>A0A6B0UUB1</accession>
<organism evidence="1">
    <name type="scientific">Ixodes ricinus</name>
    <name type="common">Common tick</name>
    <name type="synonym">Acarus ricinus</name>
    <dbReference type="NCBI Taxonomy" id="34613"/>
    <lineage>
        <taxon>Eukaryota</taxon>
        <taxon>Metazoa</taxon>
        <taxon>Ecdysozoa</taxon>
        <taxon>Arthropoda</taxon>
        <taxon>Chelicerata</taxon>
        <taxon>Arachnida</taxon>
        <taxon>Acari</taxon>
        <taxon>Parasitiformes</taxon>
        <taxon>Ixodida</taxon>
        <taxon>Ixodoidea</taxon>
        <taxon>Ixodidae</taxon>
        <taxon>Ixodinae</taxon>
        <taxon>Ixodes</taxon>
    </lineage>
</organism>
<reference evidence="1" key="1">
    <citation type="submission" date="2019-12" db="EMBL/GenBank/DDBJ databases">
        <title>An insight into the sialome of adult female Ixodes ricinus ticks feeding for 6 days.</title>
        <authorList>
            <person name="Perner J."/>
            <person name="Ribeiro J.M.C."/>
        </authorList>
    </citation>
    <scope>NUCLEOTIDE SEQUENCE</scope>
    <source>
        <strain evidence="1">Semi-engorged</strain>
        <tissue evidence="1">Salivary glands</tissue>
    </source>
</reference>
<protein>
    <submittedName>
        <fullName evidence="1">Putative secreted protein</fullName>
    </submittedName>
</protein>
<name>A0A6B0UUB1_IXORI</name>
<sequence>MFVCVQRIFVADGALWNVVCAYAFNLSRDAAFLRGTALPVPTVDARVIFLKNWATVLYNSAGNKYNGSCSQLGLNNIPLLCSIQFFLAFFSRPGMQHGVASHRLCCACRRESRDCSSFHRWKILIVTPLASTVGKYSRFKAGHSG</sequence>
<dbReference type="EMBL" id="GIFC01011327">
    <property type="protein sequence ID" value="MXU93410.1"/>
    <property type="molecule type" value="Transcribed_RNA"/>
</dbReference>
<dbReference type="AlphaFoldDB" id="A0A6B0UUB1"/>